<proteinExistence type="predicted"/>
<dbReference type="GO" id="GO:0020037">
    <property type="term" value="F:heme binding"/>
    <property type="evidence" value="ECO:0007669"/>
    <property type="project" value="InterPro"/>
</dbReference>
<dbReference type="PROSITE" id="PS01033">
    <property type="entry name" value="GLOBIN"/>
    <property type="match status" value="1"/>
</dbReference>
<dbReference type="Proteomes" id="UP000054317">
    <property type="component" value="Unassembled WGS sequence"/>
</dbReference>
<dbReference type="GO" id="GO:0008941">
    <property type="term" value="F:nitric oxide dioxygenase NAD(P)H activity"/>
    <property type="evidence" value="ECO:0007669"/>
    <property type="project" value="TreeGrafter"/>
</dbReference>
<keyword evidence="2" id="KW-0479">Metal-binding</keyword>
<feature type="non-terminal residue" evidence="5">
    <location>
        <position position="85"/>
    </location>
</feature>
<protein>
    <submittedName>
        <fullName evidence="5">Globin-like protein</fullName>
    </submittedName>
</protein>
<dbReference type="OMA" id="TRFYGNM"/>
<dbReference type="GO" id="GO:0071500">
    <property type="term" value="P:cellular response to nitrosative stress"/>
    <property type="evidence" value="ECO:0007669"/>
    <property type="project" value="TreeGrafter"/>
</dbReference>
<dbReference type="OrthoDB" id="436496at2759"/>
<dbReference type="EMBL" id="JH711798">
    <property type="protein sequence ID" value="EIW51754.1"/>
    <property type="molecule type" value="Genomic_DNA"/>
</dbReference>
<evidence type="ECO:0000256" key="3">
    <source>
        <dbReference type="ARBA" id="ARBA00023004"/>
    </source>
</evidence>
<keyword evidence="6" id="KW-1185">Reference proteome</keyword>
<reference evidence="6" key="1">
    <citation type="journal article" date="2012" name="Science">
        <title>The Paleozoic origin of enzymatic lignin decomposition reconstructed from 31 fungal genomes.</title>
        <authorList>
            <person name="Floudas D."/>
            <person name="Binder M."/>
            <person name="Riley R."/>
            <person name="Barry K."/>
            <person name="Blanchette R.A."/>
            <person name="Henrissat B."/>
            <person name="Martinez A.T."/>
            <person name="Otillar R."/>
            <person name="Spatafora J.W."/>
            <person name="Yadav J.S."/>
            <person name="Aerts A."/>
            <person name="Benoit I."/>
            <person name="Boyd A."/>
            <person name="Carlson A."/>
            <person name="Copeland A."/>
            <person name="Coutinho P.M."/>
            <person name="de Vries R.P."/>
            <person name="Ferreira P."/>
            <person name="Findley K."/>
            <person name="Foster B."/>
            <person name="Gaskell J."/>
            <person name="Glotzer D."/>
            <person name="Gorecki P."/>
            <person name="Heitman J."/>
            <person name="Hesse C."/>
            <person name="Hori C."/>
            <person name="Igarashi K."/>
            <person name="Jurgens J.A."/>
            <person name="Kallen N."/>
            <person name="Kersten P."/>
            <person name="Kohler A."/>
            <person name="Kuees U."/>
            <person name="Kumar T.K.A."/>
            <person name="Kuo A."/>
            <person name="LaButti K."/>
            <person name="Larrondo L.F."/>
            <person name="Lindquist E."/>
            <person name="Ling A."/>
            <person name="Lombard V."/>
            <person name="Lucas S."/>
            <person name="Lundell T."/>
            <person name="Martin R."/>
            <person name="McLaughlin D.J."/>
            <person name="Morgenstern I."/>
            <person name="Morin E."/>
            <person name="Murat C."/>
            <person name="Nagy L.G."/>
            <person name="Nolan M."/>
            <person name="Ohm R.A."/>
            <person name="Patyshakuliyeva A."/>
            <person name="Rokas A."/>
            <person name="Ruiz-Duenas F.J."/>
            <person name="Sabat G."/>
            <person name="Salamov A."/>
            <person name="Samejima M."/>
            <person name="Schmutz J."/>
            <person name="Slot J.C."/>
            <person name="St John F."/>
            <person name="Stenlid J."/>
            <person name="Sun H."/>
            <person name="Sun S."/>
            <person name="Syed K."/>
            <person name="Tsang A."/>
            <person name="Wiebenga A."/>
            <person name="Young D."/>
            <person name="Pisabarro A."/>
            <person name="Eastwood D.C."/>
            <person name="Martin F."/>
            <person name="Cullen D."/>
            <person name="Grigoriev I.V."/>
            <person name="Hibbett D.S."/>
        </authorList>
    </citation>
    <scope>NUCLEOTIDE SEQUENCE [LARGE SCALE GENOMIC DNA]</scope>
    <source>
        <strain evidence="6">FP-101664</strain>
    </source>
</reference>
<feature type="non-terminal residue" evidence="5">
    <location>
        <position position="1"/>
    </location>
</feature>
<evidence type="ECO:0000256" key="2">
    <source>
        <dbReference type="ARBA" id="ARBA00022723"/>
    </source>
</evidence>
<dbReference type="InterPro" id="IPR012292">
    <property type="entry name" value="Globin/Proto"/>
</dbReference>
<evidence type="ECO:0000256" key="1">
    <source>
        <dbReference type="ARBA" id="ARBA00022617"/>
    </source>
</evidence>
<dbReference type="Gene3D" id="1.10.490.10">
    <property type="entry name" value="Globins"/>
    <property type="match status" value="1"/>
</dbReference>
<dbReference type="SUPFAM" id="SSF46458">
    <property type="entry name" value="Globin-like"/>
    <property type="match status" value="1"/>
</dbReference>
<keyword evidence="3" id="KW-0408">Iron</keyword>
<dbReference type="InterPro" id="IPR009050">
    <property type="entry name" value="Globin-like_sf"/>
</dbReference>
<dbReference type="PANTHER" id="PTHR43396">
    <property type="entry name" value="FLAVOHEMOPROTEIN"/>
    <property type="match status" value="1"/>
</dbReference>
<dbReference type="GO" id="GO:0071949">
    <property type="term" value="F:FAD binding"/>
    <property type="evidence" value="ECO:0007669"/>
    <property type="project" value="TreeGrafter"/>
</dbReference>
<dbReference type="GO" id="GO:0046210">
    <property type="term" value="P:nitric oxide catabolic process"/>
    <property type="evidence" value="ECO:0007669"/>
    <property type="project" value="TreeGrafter"/>
</dbReference>
<evidence type="ECO:0000259" key="4">
    <source>
        <dbReference type="PROSITE" id="PS01033"/>
    </source>
</evidence>
<keyword evidence="1" id="KW-0349">Heme</keyword>
<dbReference type="InterPro" id="IPR000971">
    <property type="entry name" value="Globin"/>
</dbReference>
<evidence type="ECO:0000313" key="5">
    <source>
        <dbReference type="EMBL" id="EIW51754.1"/>
    </source>
</evidence>
<dbReference type="GO" id="GO:0046872">
    <property type="term" value="F:metal ion binding"/>
    <property type="evidence" value="ECO:0007669"/>
    <property type="project" value="UniProtKB-KW"/>
</dbReference>
<organism evidence="5 6">
    <name type="scientific">Trametes versicolor (strain FP-101664)</name>
    <name type="common">White-rot fungus</name>
    <name type="synonym">Coriolus versicolor</name>
    <dbReference type="NCBI Taxonomy" id="717944"/>
    <lineage>
        <taxon>Eukaryota</taxon>
        <taxon>Fungi</taxon>
        <taxon>Dikarya</taxon>
        <taxon>Basidiomycota</taxon>
        <taxon>Agaricomycotina</taxon>
        <taxon>Agaricomycetes</taxon>
        <taxon>Polyporales</taxon>
        <taxon>Polyporaceae</taxon>
        <taxon>Trametes</taxon>
    </lineage>
</organism>
<feature type="domain" description="Globin" evidence="4">
    <location>
        <begin position="1"/>
        <end position="85"/>
    </location>
</feature>
<dbReference type="PANTHER" id="PTHR43396:SF3">
    <property type="entry name" value="FLAVOHEMOPROTEIN"/>
    <property type="match status" value="1"/>
</dbReference>
<dbReference type="AlphaFoldDB" id="R7S9X9"/>
<accession>R7S9X9</accession>
<gene>
    <name evidence="5" type="ORF">TRAVEDRAFT_84689</name>
</gene>
<name>R7S9X9_TRAVS</name>
<evidence type="ECO:0000313" key="6">
    <source>
        <dbReference type="Proteomes" id="UP000054317"/>
    </source>
</evidence>
<sequence>KLVTATVPILAEHGVTITTLFYRQMLEANPDLRNVFSRSNVAFRQRQLARAVHAHAANIEDLTPILPVVERIAHKHTSVHIVPSR</sequence>
<dbReference type="GO" id="GO:0019825">
    <property type="term" value="F:oxygen binding"/>
    <property type="evidence" value="ECO:0007669"/>
    <property type="project" value="InterPro"/>
</dbReference>
<dbReference type="RefSeq" id="XP_008045308.1">
    <property type="nucleotide sequence ID" value="XM_008047117.1"/>
</dbReference>
<dbReference type="KEGG" id="tvs:TRAVEDRAFT_84689"/>
<dbReference type="GeneID" id="19420559"/>